<comment type="caution">
    <text evidence="3">The sequence shown here is derived from an EMBL/GenBank/DDBJ whole genome shotgun (WGS) entry which is preliminary data.</text>
</comment>
<keyword evidence="4" id="KW-1185">Reference proteome</keyword>
<feature type="domain" description="LexA repressor DNA-binding" evidence="2">
    <location>
        <begin position="2"/>
        <end position="60"/>
    </location>
</feature>
<evidence type="ECO:0000259" key="2">
    <source>
        <dbReference type="Pfam" id="PF01726"/>
    </source>
</evidence>
<evidence type="ECO:0000313" key="3">
    <source>
        <dbReference type="EMBL" id="GBR73696.1"/>
    </source>
</evidence>
<dbReference type="AlphaFoldDB" id="A0A388TBI8"/>
<organism evidence="3 4">
    <name type="scientific">Termititenax aidoneus</name>
    <dbReference type="NCBI Taxonomy" id="2218524"/>
    <lineage>
        <taxon>Bacteria</taxon>
        <taxon>Bacillati</taxon>
        <taxon>Candidatus Margulisiibacteriota</taxon>
        <taxon>Candidatus Termititenacia</taxon>
        <taxon>Candidatus Termititenacales</taxon>
        <taxon>Candidatus Termititenacaceae</taxon>
        <taxon>Candidatus Termititenax</taxon>
    </lineage>
</organism>
<dbReference type="Proteomes" id="UP000269352">
    <property type="component" value="Unassembled WGS sequence"/>
</dbReference>
<proteinExistence type="predicted"/>
<evidence type="ECO:0000259" key="1">
    <source>
        <dbReference type="Pfam" id="PF00717"/>
    </source>
</evidence>
<name>A0A388TBI8_TERA1</name>
<protein>
    <submittedName>
        <fullName evidence="3">SOS-response transcriptional repressors LexA</fullName>
    </submittedName>
</protein>
<accession>A0A388TBI8</accession>
<reference evidence="3 4" key="1">
    <citation type="journal article" date="2019" name="ISME J.">
        <title>Genome analyses of uncultured TG2/ZB3 bacteria in 'Margulisbacteria' specifically attached to ectosymbiotic spirochetes of protists in the termite gut.</title>
        <authorList>
            <person name="Utami Y.D."/>
            <person name="Kuwahara H."/>
            <person name="Igai K."/>
            <person name="Murakami T."/>
            <person name="Sugaya K."/>
            <person name="Morikawa T."/>
            <person name="Nagura Y."/>
            <person name="Yuki M."/>
            <person name="Deevong P."/>
            <person name="Inoue T."/>
            <person name="Kihara K."/>
            <person name="Lo N."/>
            <person name="Yamada A."/>
            <person name="Ohkuma M."/>
            <person name="Hongoh Y."/>
        </authorList>
    </citation>
    <scope>NUCLEOTIDE SEQUENCE [LARGE SCALE GENOMIC DNA]</scope>
    <source>
        <strain evidence="3">NkOx7-01</strain>
    </source>
</reference>
<dbReference type="InterPro" id="IPR050077">
    <property type="entry name" value="LexA_repressor"/>
</dbReference>
<dbReference type="InterPro" id="IPR015927">
    <property type="entry name" value="Peptidase_S24_S26A/B/C"/>
</dbReference>
<evidence type="ECO:0000313" key="4">
    <source>
        <dbReference type="Proteomes" id="UP000269352"/>
    </source>
</evidence>
<dbReference type="GO" id="GO:0004252">
    <property type="term" value="F:serine-type endopeptidase activity"/>
    <property type="evidence" value="ECO:0007669"/>
    <property type="project" value="InterPro"/>
</dbReference>
<dbReference type="PANTHER" id="PTHR33516">
    <property type="entry name" value="LEXA REPRESSOR"/>
    <property type="match status" value="1"/>
</dbReference>
<dbReference type="CDD" id="cd06529">
    <property type="entry name" value="S24_LexA-like"/>
    <property type="match status" value="1"/>
</dbReference>
<dbReference type="InterPro" id="IPR011991">
    <property type="entry name" value="ArsR-like_HTH"/>
</dbReference>
<dbReference type="InterPro" id="IPR036388">
    <property type="entry name" value="WH-like_DNA-bd_sf"/>
</dbReference>
<dbReference type="SUPFAM" id="SSF51306">
    <property type="entry name" value="LexA/Signal peptidase"/>
    <property type="match status" value="1"/>
</dbReference>
<dbReference type="Gene3D" id="1.10.10.10">
    <property type="entry name" value="Winged helix-like DNA-binding domain superfamily/Winged helix DNA-binding domain"/>
    <property type="match status" value="1"/>
</dbReference>
<dbReference type="PANTHER" id="PTHR33516:SF2">
    <property type="entry name" value="LEXA REPRESSOR-RELATED"/>
    <property type="match status" value="1"/>
</dbReference>
<dbReference type="InterPro" id="IPR006199">
    <property type="entry name" value="LexA_DNA-bd_dom"/>
</dbReference>
<sequence>MKLHRIQEELLALLKRSQNNPLTIRGLQDELGLSSTSVVAHHIKQLEKKGLLKRDPANPRNYSVTGDEDGVRITYLPLYGLAQCGPKGSILDGNPLDKIAISSELIRFPMNEMFLVKARGDSMLPRISNGDIVFARQTRTADNGEVVVCVNDGEALIKKYQKDKQQVVLSSLNSEKYAPFTAAADFRVEGVVKGVFSYKF</sequence>
<dbReference type="InterPro" id="IPR036286">
    <property type="entry name" value="LexA/Signal_pep-like_sf"/>
</dbReference>
<feature type="domain" description="Peptidase S24/S26A/S26B/S26C" evidence="1">
    <location>
        <begin position="77"/>
        <end position="192"/>
    </location>
</feature>
<dbReference type="EMBL" id="BGZN01000017">
    <property type="protein sequence ID" value="GBR73696.1"/>
    <property type="molecule type" value="Genomic_DNA"/>
</dbReference>
<dbReference type="Pfam" id="PF00717">
    <property type="entry name" value="Peptidase_S24"/>
    <property type="match status" value="1"/>
</dbReference>
<dbReference type="CDD" id="cd00090">
    <property type="entry name" value="HTH_ARSR"/>
    <property type="match status" value="1"/>
</dbReference>
<dbReference type="GO" id="GO:0006508">
    <property type="term" value="P:proteolysis"/>
    <property type="evidence" value="ECO:0007669"/>
    <property type="project" value="InterPro"/>
</dbReference>
<dbReference type="Pfam" id="PF01726">
    <property type="entry name" value="LexA_DNA_bind"/>
    <property type="match status" value="1"/>
</dbReference>
<gene>
    <name evidence="3" type="primary">lexA</name>
    <name evidence="3" type="ORF">NO1_1021</name>
</gene>
<dbReference type="InterPro" id="IPR036390">
    <property type="entry name" value="WH_DNA-bd_sf"/>
</dbReference>
<dbReference type="Gene3D" id="2.10.109.10">
    <property type="entry name" value="Umud Fragment, subunit A"/>
    <property type="match status" value="1"/>
</dbReference>
<dbReference type="InterPro" id="IPR039418">
    <property type="entry name" value="LexA-like"/>
</dbReference>
<dbReference type="SUPFAM" id="SSF46785">
    <property type="entry name" value="Winged helix' DNA-binding domain"/>
    <property type="match status" value="1"/>
</dbReference>